<dbReference type="Gene3D" id="1.10.510.10">
    <property type="entry name" value="Transferase(Phosphotransferase) domain 1"/>
    <property type="match status" value="1"/>
</dbReference>
<dbReference type="GO" id="GO:0004672">
    <property type="term" value="F:protein kinase activity"/>
    <property type="evidence" value="ECO:0007669"/>
    <property type="project" value="InterPro"/>
</dbReference>
<evidence type="ECO:0000259" key="1">
    <source>
        <dbReference type="PROSITE" id="PS50011"/>
    </source>
</evidence>
<dbReference type="PROSITE" id="PS50011">
    <property type="entry name" value="PROTEIN_KINASE_DOM"/>
    <property type="match status" value="1"/>
</dbReference>
<dbReference type="EMBL" id="JN885998">
    <property type="protein sequence ID" value="AEX62843.1"/>
    <property type="molecule type" value="Genomic_DNA"/>
</dbReference>
<keyword evidence="2" id="KW-0808">Transferase</keyword>
<dbReference type="SUPFAM" id="SSF56112">
    <property type="entry name" value="Protein kinase-like (PK-like)"/>
    <property type="match status" value="1"/>
</dbReference>
<feature type="domain" description="Protein kinase" evidence="1">
    <location>
        <begin position="1"/>
        <end position="75"/>
    </location>
</feature>
<reference evidence="2" key="1">
    <citation type="submission" date="2011-10" db="EMBL/GenBank/DDBJ databases">
        <title>Provirophages and transpovirons: unique mobilome of giant viruses.</title>
        <authorList>
            <person name="Desnues C."/>
            <person name="LaScola B."/>
            <person name="Yutin N."/>
            <person name="Fournous G."/>
            <person name="Koonin E."/>
            <person name="Raoult D."/>
        </authorList>
    </citation>
    <scope>NUCLEOTIDE SEQUENCE</scope>
    <source>
        <strain evidence="2">Mv13-mv</strain>
    </source>
</reference>
<dbReference type="InterPro" id="IPR001245">
    <property type="entry name" value="Ser-Thr/Tyr_kinase_cat_dom"/>
</dbReference>
<name>H2EEM0_9VIRU</name>
<dbReference type="InterPro" id="IPR011009">
    <property type="entry name" value="Kinase-like_dom_sf"/>
</dbReference>
<protein>
    <submittedName>
        <fullName evidence="2">Putative serine_threonine protein kinase</fullName>
    </submittedName>
</protein>
<dbReference type="GO" id="GO:0005524">
    <property type="term" value="F:ATP binding"/>
    <property type="evidence" value="ECO:0007669"/>
    <property type="project" value="InterPro"/>
</dbReference>
<evidence type="ECO:0000313" key="2">
    <source>
        <dbReference type="EMBL" id="AEX62843.1"/>
    </source>
</evidence>
<proteinExistence type="predicted"/>
<dbReference type="InterPro" id="IPR000719">
    <property type="entry name" value="Prot_kinase_dom"/>
</dbReference>
<sequence>MTDIYSLGVTIYYIFNKKKLPYKKKLSINQLEYAIFNEKPRMSNCGNGSVDNFIMKIMDKDPENRPNIDEIISFFQPEK</sequence>
<accession>H2EEM0</accession>
<keyword evidence="2" id="KW-0418">Kinase</keyword>
<organism evidence="2">
    <name type="scientific">Moumouvirus sp. 'Monve'</name>
    <dbReference type="NCBI Taxonomy" id="1128131"/>
    <lineage>
        <taxon>Viruses</taxon>
        <taxon>Varidnaviria</taxon>
        <taxon>Bamfordvirae</taxon>
        <taxon>Nucleocytoviricota</taxon>
        <taxon>Megaviricetes</taxon>
        <taxon>Imitervirales</taxon>
        <taxon>Mimiviridae</taxon>
        <taxon>Megamimivirinae</taxon>
        <taxon>Moumouvirus</taxon>
    </lineage>
</organism>
<gene>
    <name evidence="2" type="ORF">mv_R638</name>
</gene>
<dbReference type="Pfam" id="PF07714">
    <property type="entry name" value="PK_Tyr_Ser-Thr"/>
    <property type="match status" value="1"/>
</dbReference>